<evidence type="ECO:0000313" key="2">
    <source>
        <dbReference type="Proteomes" id="UP000319716"/>
    </source>
</evidence>
<dbReference type="Proteomes" id="UP000319716">
    <property type="component" value="Unassembled WGS sequence"/>
</dbReference>
<proteinExistence type="predicted"/>
<dbReference type="AlphaFoldDB" id="A0A4Y1ZEV3"/>
<reference evidence="1 2" key="1">
    <citation type="submission" date="2017-11" db="EMBL/GenBank/DDBJ databases">
        <title>Draft Genome Sequence of Sporolactobacillus inulinus NBRC 111894 Isolated from Koso, a Japanese Sugar-Vegetable Fermented Beverage.</title>
        <authorList>
            <person name="Chiou T.Y."/>
            <person name="Oshima K."/>
            <person name="Suda W."/>
            <person name="Hattori M."/>
            <person name="Takahashi T."/>
        </authorList>
    </citation>
    <scope>NUCLEOTIDE SEQUENCE [LARGE SCALE GENOMIC DNA]</scope>
    <source>
        <strain evidence="1 2">NBRC111894</strain>
    </source>
</reference>
<dbReference type="EMBL" id="BEXB01000029">
    <property type="protein sequence ID" value="GAY77595.1"/>
    <property type="molecule type" value="Genomic_DNA"/>
</dbReference>
<name>A0A4Y1ZEV3_9BACL</name>
<protein>
    <submittedName>
        <fullName evidence="1">Uncharacterized protein</fullName>
    </submittedName>
</protein>
<sequence>MPIDRYATVEPATFFYLVNPAIRSFKLADKIPFIILHQLSLVIKPDHQNDFILHRVKIFLGDLLCFHYGSFTVKGNAS</sequence>
<accession>A0A4Y1ZEV3</accession>
<organism evidence="1 2">
    <name type="scientific">Sporolactobacillus inulinus</name>
    <dbReference type="NCBI Taxonomy" id="2078"/>
    <lineage>
        <taxon>Bacteria</taxon>
        <taxon>Bacillati</taxon>
        <taxon>Bacillota</taxon>
        <taxon>Bacilli</taxon>
        <taxon>Bacillales</taxon>
        <taxon>Sporolactobacillaceae</taxon>
        <taxon>Sporolactobacillus</taxon>
    </lineage>
</organism>
<gene>
    <name evidence="1" type="ORF">NBRC111894_3149</name>
</gene>
<evidence type="ECO:0000313" key="1">
    <source>
        <dbReference type="EMBL" id="GAY77595.1"/>
    </source>
</evidence>
<comment type="caution">
    <text evidence="1">The sequence shown here is derived from an EMBL/GenBank/DDBJ whole genome shotgun (WGS) entry which is preliminary data.</text>
</comment>